<dbReference type="GeneID" id="64705111"/>
<sequence length="149" mass="17595">MQSKRWANPSYRYASTQFIEQHRANEEIRRLNVEDDGIDYPQAIARLQSDNSPLAVELQRHWMHLQSVNTHHLWCIEWIMELPGYNGPMRPSTRKGRTEVVSLPPPHQLPQDQDDIGEGDTDEEAFRQLEDVHTYFEELDHHRVDLELV</sequence>
<protein>
    <submittedName>
        <fullName evidence="2">Uncharacterized protein</fullName>
    </submittedName>
</protein>
<keyword evidence="3" id="KW-1185">Reference proteome</keyword>
<evidence type="ECO:0000313" key="2">
    <source>
        <dbReference type="EMBL" id="KAG2080376.1"/>
    </source>
</evidence>
<reference evidence="2" key="1">
    <citation type="journal article" date="2020" name="New Phytol.">
        <title>Comparative genomics reveals dynamic genome evolution in host specialist ectomycorrhizal fungi.</title>
        <authorList>
            <person name="Lofgren L.A."/>
            <person name="Nguyen N.H."/>
            <person name="Vilgalys R."/>
            <person name="Ruytinx J."/>
            <person name="Liao H.L."/>
            <person name="Branco S."/>
            <person name="Kuo A."/>
            <person name="LaButti K."/>
            <person name="Lipzen A."/>
            <person name="Andreopoulos W."/>
            <person name="Pangilinan J."/>
            <person name="Riley R."/>
            <person name="Hundley H."/>
            <person name="Na H."/>
            <person name="Barry K."/>
            <person name="Grigoriev I.V."/>
            <person name="Stajich J.E."/>
            <person name="Kennedy P.G."/>
        </authorList>
    </citation>
    <scope>NUCLEOTIDE SEQUENCE</scope>
    <source>
        <strain evidence="2">FC423</strain>
    </source>
</reference>
<feature type="region of interest" description="Disordered" evidence="1">
    <location>
        <begin position="88"/>
        <end position="118"/>
    </location>
</feature>
<dbReference type="AlphaFoldDB" id="A0A9P7ERF5"/>
<organism evidence="2 3">
    <name type="scientific">Suillus discolor</name>
    <dbReference type="NCBI Taxonomy" id="1912936"/>
    <lineage>
        <taxon>Eukaryota</taxon>
        <taxon>Fungi</taxon>
        <taxon>Dikarya</taxon>
        <taxon>Basidiomycota</taxon>
        <taxon>Agaricomycotina</taxon>
        <taxon>Agaricomycetes</taxon>
        <taxon>Agaricomycetidae</taxon>
        <taxon>Boletales</taxon>
        <taxon>Suillineae</taxon>
        <taxon>Suillaceae</taxon>
        <taxon>Suillus</taxon>
    </lineage>
</organism>
<proteinExistence type="predicted"/>
<gene>
    <name evidence="2" type="ORF">F5147DRAFT_784317</name>
</gene>
<name>A0A9P7ERF5_9AGAM</name>
<comment type="caution">
    <text evidence="2">The sequence shown here is derived from an EMBL/GenBank/DDBJ whole genome shotgun (WGS) entry which is preliminary data.</text>
</comment>
<dbReference type="Proteomes" id="UP000823399">
    <property type="component" value="Unassembled WGS sequence"/>
</dbReference>
<dbReference type="OrthoDB" id="2687674at2759"/>
<accession>A0A9P7ERF5</accession>
<dbReference type="EMBL" id="JABBWM010000541">
    <property type="protein sequence ID" value="KAG2080376.1"/>
    <property type="molecule type" value="Genomic_DNA"/>
</dbReference>
<evidence type="ECO:0000313" key="3">
    <source>
        <dbReference type="Proteomes" id="UP000823399"/>
    </source>
</evidence>
<dbReference type="RefSeq" id="XP_041284137.1">
    <property type="nucleotide sequence ID" value="XM_041442852.1"/>
</dbReference>
<evidence type="ECO:0000256" key="1">
    <source>
        <dbReference type="SAM" id="MobiDB-lite"/>
    </source>
</evidence>